<dbReference type="HAMAP" id="MF_01161">
    <property type="entry name" value="tRNA_Ile_lys_synt"/>
    <property type="match status" value="1"/>
</dbReference>
<evidence type="ECO:0000256" key="3">
    <source>
        <dbReference type="ARBA" id="ARBA00022694"/>
    </source>
</evidence>
<dbReference type="AlphaFoldDB" id="A0A6C0HY52"/>
<proteinExistence type="inferred from homology"/>
<dbReference type="InterPro" id="IPR011990">
    <property type="entry name" value="TPR-like_helical_dom_sf"/>
</dbReference>
<name>A0A6C0HY52_9ZZZZ</name>
<evidence type="ECO:0000256" key="1">
    <source>
        <dbReference type="ARBA" id="ARBA00013267"/>
    </source>
</evidence>
<accession>A0A6C0HY52</accession>
<feature type="domain" description="tRNA(Ile)-lysidine/2-thiocytidine synthase N-terminal" evidence="7">
    <location>
        <begin position="207"/>
        <end position="383"/>
    </location>
</feature>
<dbReference type="SUPFAM" id="SSF48452">
    <property type="entry name" value="TPR-like"/>
    <property type="match status" value="1"/>
</dbReference>
<dbReference type="EC" id="6.3.4.19" evidence="1"/>
<dbReference type="EMBL" id="MN740026">
    <property type="protein sequence ID" value="QHT84763.1"/>
    <property type="molecule type" value="Genomic_DNA"/>
</dbReference>
<dbReference type="GO" id="GO:0005524">
    <property type="term" value="F:ATP binding"/>
    <property type="evidence" value="ECO:0007669"/>
    <property type="project" value="UniProtKB-KW"/>
</dbReference>
<dbReference type="Gene3D" id="3.40.50.620">
    <property type="entry name" value="HUPs"/>
    <property type="match status" value="1"/>
</dbReference>
<dbReference type="SUPFAM" id="SSF52402">
    <property type="entry name" value="Adenine nucleotide alpha hydrolases-like"/>
    <property type="match status" value="1"/>
</dbReference>
<sequence>MNKIYTFWKSNPHIWFNSTSDNDKYISNEFFRYYTNSVINDYINFDELYKEDWTSYCILNDQFIKHFNRYYNINLSPPANFINNCYVNYKLFKHHLTDFEFMFCLMPIRHTHQLIHVNFVLNETWERLSKDKNNQFIRRLLVATYERYIKCTKENNLIYYIDNKLIFNHPEILDESSPYITNNHTDYNDRLFNIKEFIENNNLTNEHIIISISGGVDSMVCSYLLKQLTYTFENLKISCVHIDYNNRPECKYEEELLIWWCNTVLNIPLYIRRIDEINRPKCMEYELRDLYESYTKDIRFTSYINFNNSFVVLGHNKDDTIENIFTNAASCSHYDNLLGMTSISNQTYKQKNICFLRPLLNIPKSEIYKYAIDNNIPFLLNSTPKWSQRGKIRDIVKPALNEWNPLIFDGLINLSKKMSQMTLLIDKLIPKDINNMNFSDINDVPLDTIYWSTILRKNNIYTTKKTLVNLINRLEHYKSFPHKLKDTQKIQLCKDKTLILKQQKDKLIIIL</sequence>
<evidence type="ECO:0000313" key="8">
    <source>
        <dbReference type="EMBL" id="QHT84763.1"/>
    </source>
</evidence>
<protein>
    <recommendedName>
        <fullName evidence="1">tRNA(Ile)-lysidine synthetase</fullName>
        <ecNumber evidence="1">6.3.4.19</ecNumber>
    </recommendedName>
</protein>
<dbReference type="Gene3D" id="1.20.58.320">
    <property type="entry name" value="TPR-like"/>
    <property type="match status" value="1"/>
</dbReference>
<dbReference type="PANTHER" id="PTHR43033:SF3">
    <property type="entry name" value="TRNA(ILE)-LYSIDINE SYNTHETASE"/>
    <property type="match status" value="1"/>
</dbReference>
<evidence type="ECO:0000256" key="5">
    <source>
        <dbReference type="ARBA" id="ARBA00022840"/>
    </source>
</evidence>
<dbReference type="GO" id="GO:0032267">
    <property type="term" value="F:tRNA(Ile)-lysidine synthase activity"/>
    <property type="evidence" value="ECO:0007669"/>
    <property type="project" value="UniProtKB-EC"/>
</dbReference>
<evidence type="ECO:0000256" key="2">
    <source>
        <dbReference type="ARBA" id="ARBA00022598"/>
    </source>
</evidence>
<evidence type="ECO:0000259" key="7">
    <source>
        <dbReference type="Pfam" id="PF01171"/>
    </source>
</evidence>
<keyword evidence="2" id="KW-0436">Ligase</keyword>
<organism evidence="8">
    <name type="scientific">viral metagenome</name>
    <dbReference type="NCBI Taxonomy" id="1070528"/>
    <lineage>
        <taxon>unclassified sequences</taxon>
        <taxon>metagenomes</taxon>
        <taxon>organismal metagenomes</taxon>
    </lineage>
</organism>
<keyword evidence="3" id="KW-0819">tRNA processing</keyword>
<dbReference type="CDD" id="cd01992">
    <property type="entry name" value="TilS_N"/>
    <property type="match status" value="1"/>
</dbReference>
<dbReference type="InterPro" id="IPR012094">
    <property type="entry name" value="tRNA_Ile_lys_synt"/>
</dbReference>
<dbReference type="Pfam" id="PF01171">
    <property type="entry name" value="ATP_bind_3"/>
    <property type="match status" value="1"/>
</dbReference>
<keyword evidence="4" id="KW-0547">Nucleotide-binding</keyword>
<keyword evidence="5" id="KW-0067">ATP-binding</keyword>
<dbReference type="InterPro" id="IPR012795">
    <property type="entry name" value="tRNA_Ile_lys_synt_N"/>
</dbReference>
<dbReference type="NCBIfam" id="TIGR02432">
    <property type="entry name" value="lysidine_TilS_N"/>
    <property type="match status" value="1"/>
</dbReference>
<dbReference type="InterPro" id="IPR014729">
    <property type="entry name" value="Rossmann-like_a/b/a_fold"/>
</dbReference>
<reference evidence="8" key="1">
    <citation type="journal article" date="2020" name="Nature">
        <title>Giant virus diversity and host interactions through global metagenomics.</title>
        <authorList>
            <person name="Schulz F."/>
            <person name="Roux S."/>
            <person name="Paez-Espino D."/>
            <person name="Jungbluth S."/>
            <person name="Walsh D.A."/>
            <person name="Denef V.J."/>
            <person name="McMahon K.D."/>
            <person name="Konstantinidis K.T."/>
            <person name="Eloe-Fadrosh E.A."/>
            <person name="Kyrpides N.C."/>
            <person name="Woyke T."/>
        </authorList>
    </citation>
    <scope>NUCLEOTIDE SEQUENCE</scope>
    <source>
        <strain evidence="8">GVMAG-M-3300023184-177</strain>
    </source>
</reference>
<dbReference type="PANTHER" id="PTHR43033">
    <property type="entry name" value="TRNA(ILE)-LYSIDINE SYNTHASE-RELATED"/>
    <property type="match status" value="1"/>
</dbReference>
<dbReference type="InterPro" id="IPR011063">
    <property type="entry name" value="TilS/TtcA_N"/>
</dbReference>
<evidence type="ECO:0000256" key="4">
    <source>
        <dbReference type="ARBA" id="ARBA00022741"/>
    </source>
</evidence>
<dbReference type="GO" id="GO:0008033">
    <property type="term" value="P:tRNA processing"/>
    <property type="evidence" value="ECO:0007669"/>
    <property type="project" value="UniProtKB-KW"/>
</dbReference>
<comment type="catalytic activity">
    <reaction evidence="6">
        <text>cytidine(34) in tRNA(Ile2) + L-lysine + ATP = lysidine(34) in tRNA(Ile2) + AMP + diphosphate + H(+)</text>
        <dbReference type="Rhea" id="RHEA:43744"/>
        <dbReference type="Rhea" id="RHEA-COMP:10625"/>
        <dbReference type="Rhea" id="RHEA-COMP:10670"/>
        <dbReference type="ChEBI" id="CHEBI:15378"/>
        <dbReference type="ChEBI" id="CHEBI:30616"/>
        <dbReference type="ChEBI" id="CHEBI:32551"/>
        <dbReference type="ChEBI" id="CHEBI:33019"/>
        <dbReference type="ChEBI" id="CHEBI:82748"/>
        <dbReference type="ChEBI" id="CHEBI:83665"/>
        <dbReference type="ChEBI" id="CHEBI:456215"/>
        <dbReference type="EC" id="6.3.4.19"/>
    </reaction>
</comment>
<evidence type="ECO:0000256" key="6">
    <source>
        <dbReference type="ARBA" id="ARBA00048539"/>
    </source>
</evidence>